<comment type="subcellular location">
    <subcellularLocation>
        <location evidence="1">Cell membrane</location>
        <topology evidence="1">Multi-pass membrane protein</topology>
    </subcellularLocation>
    <subcellularLocation>
        <location evidence="7">Membrane</location>
        <topology evidence="7">Multi-pass membrane protein</topology>
    </subcellularLocation>
</comment>
<feature type="transmembrane region" description="Helical" evidence="8">
    <location>
        <begin position="34"/>
        <end position="56"/>
    </location>
</feature>
<keyword evidence="4 7" id="KW-0812">Transmembrane</keyword>
<evidence type="ECO:0000313" key="11">
    <source>
        <dbReference type="Proteomes" id="UP000589552"/>
    </source>
</evidence>
<dbReference type="GO" id="GO:0042773">
    <property type="term" value="P:ATP synthesis coupled electron transport"/>
    <property type="evidence" value="ECO:0007669"/>
    <property type="project" value="InterPro"/>
</dbReference>
<organism evidence="10 11">
    <name type="scientific">Corynebacterium xerosis</name>
    <dbReference type="NCBI Taxonomy" id="1725"/>
    <lineage>
        <taxon>Bacteria</taxon>
        <taxon>Bacillati</taxon>
        <taxon>Actinomycetota</taxon>
        <taxon>Actinomycetes</taxon>
        <taxon>Mycobacteriales</taxon>
        <taxon>Corynebacteriaceae</taxon>
        <taxon>Corynebacterium</taxon>
    </lineage>
</organism>
<sequence length="529" mass="54874">MSAETLSALLPLVAIIPLLLAGVAAVIPWAPVRVALSLATPALMAATAFALLYRVMDSGPIGHNVGGFPGGVSIPFVADAFSLLMLGVAALVVFAGSWFAQVAGENKSRFFPALTLMMLSGMTGAFLTADLFNFFVFMEVMLLPSYGLIAVTGTWHRLAAGRSFVLVNLMTSTVLLIGVALVYGSVGSVNIALLAGMASGGGPGAVALGLVIIALSVKAGLAPVHTWLPRTYPSTSPAVMALFSAVHTKVAVYMLFRIYVVIVDMEPSWHWPIIALMAVSMLLGAYAGLAETTMRRVLAYQMVNGMPFILVVLAFTDGDARAVLAAGIFYAVHHMVTVGSLVLVSGAIEETYGTGTLSRLSGLARRDQLAAWVFAAMAFSIVGFPPFSGMWGKVGVVFAAASSGDARSVVVIAVIVLASLGAMLAMIRVWRGVFWGRPMQGVDDSLRVRGALVAPSAFLAVAGVAMFVFAGVVAGWTGAAGDALVDVPAYVEAALGDPSEAVSYGNLENVTTDTAAATDTDTVREGATR</sequence>
<evidence type="ECO:0000256" key="5">
    <source>
        <dbReference type="ARBA" id="ARBA00022989"/>
    </source>
</evidence>
<feature type="transmembrane region" description="Helical" evidence="8">
    <location>
        <begin position="238"/>
        <end position="263"/>
    </location>
</feature>
<protein>
    <submittedName>
        <fullName evidence="10">Monovalent cation/H+ antiporter subunit D family protein</fullName>
    </submittedName>
</protein>
<feature type="transmembrane region" description="Helical" evidence="8">
    <location>
        <begin position="164"/>
        <end position="185"/>
    </location>
</feature>
<dbReference type="Pfam" id="PF00361">
    <property type="entry name" value="Proton_antipo_M"/>
    <property type="match status" value="1"/>
</dbReference>
<feature type="transmembrane region" description="Helical" evidence="8">
    <location>
        <begin position="322"/>
        <end position="348"/>
    </location>
</feature>
<dbReference type="RefSeq" id="WP_168937670.1">
    <property type="nucleotide sequence ID" value="NZ_JABAGA010000002.1"/>
</dbReference>
<evidence type="ECO:0000256" key="1">
    <source>
        <dbReference type="ARBA" id="ARBA00004651"/>
    </source>
</evidence>
<evidence type="ECO:0000313" key="10">
    <source>
        <dbReference type="EMBL" id="NMF08984.1"/>
    </source>
</evidence>
<feature type="transmembrane region" description="Helical" evidence="8">
    <location>
        <begin position="451"/>
        <end position="476"/>
    </location>
</feature>
<dbReference type="GO" id="GO:0008137">
    <property type="term" value="F:NADH dehydrogenase (ubiquinone) activity"/>
    <property type="evidence" value="ECO:0007669"/>
    <property type="project" value="InterPro"/>
</dbReference>
<keyword evidence="5 8" id="KW-1133">Transmembrane helix</keyword>
<dbReference type="EMBL" id="JABAGA010000002">
    <property type="protein sequence ID" value="NMF08984.1"/>
    <property type="molecule type" value="Genomic_DNA"/>
</dbReference>
<comment type="caution">
    <text evidence="10">The sequence shown here is derived from an EMBL/GenBank/DDBJ whole genome shotgun (WGS) entry which is preliminary data.</text>
</comment>
<dbReference type="PRINTS" id="PR01437">
    <property type="entry name" value="NUOXDRDTASE4"/>
</dbReference>
<feature type="transmembrane region" description="Helical" evidence="8">
    <location>
        <begin position="110"/>
        <end position="128"/>
    </location>
</feature>
<feature type="transmembrane region" description="Helical" evidence="8">
    <location>
        <begin position="369"/>
        <end position="388"/>
    </location>
</feature>
<dbReference type="GO" id="GO:0005886">
    <property type="term" value="C:plasma membrane"/>
    <property type="evidence" value="ECO:0007669"/>
    <property type="project" value="UniProtKB-SubCell"/>
</dbReference>
<evidence type="ECO:0000256" key="3">
    <source>
        <dbReference type="ARBA" id="ARBA00022475"/>
    </source>
</evidence>
<dbReference type="InterPro" id="IPR050586">
    <property type="entry name" value="CPA3_Na-H_Antiporter_D"/>
</dbReference>
<feature type="transmembrane region" description="Helical" evidence="8">
    <location>
        <begin position="191"/>
        <end position="217"/>
    </location>
</feature>
<dbReference type="InterPro" id="IPR003918">
    <property type="entry name" value="NADH_UbQ_OxRdtase"/>
</dbReference>
<dbReference type="PANTHER" id="PTHR42703:SF1">
    <property type="entry name" value="NA(+)_H(+) ANTIPORTER SUBUNIT D1"/>
    <property type="match status" value="1"/>
</dbReference>
<dbReference type="InterPro" id="IPR001750">
    <property type="entry name" value="ND/Mrp_TM"/>
</dbReference>
<evidence type="ECO:0000256" key="6">
    <source>
        <dbReference type="ARBA" id="ARBA00023136"/>
    </source>
</evidence>
<evidence type="ECO:0000256" key="7">
    <source>
        <dbReference type="RuleBase" id="RU000320"/>
    </source>
</evidence>
<name>A0A7X9SVS6_9CORY</name>
<feature type="transmembrane region" description="Helical" evidence="8">
    <location>
        <begin position="6"/>
        <end position="27"/>
    </location>
</feature>
<keyword evidence="6 8" id="KW-0472">Membrane</keyword>
<feature type="transmembrane region" description="Helical" evidence="8">
    <location>
        <begin position="134"/>
        <end position="152"/>
    </location>
</feature>
<dbReference type="Proteomes" id="UP000589552">
    <property type="component" value="Unassembled WGS sequence"/>
</dbReference>
<keyword evidence="3" id="KW-1003">Cell membrane</keyword>
<dbReference type="PANTHER" id="PTHR42703">
    <property type="entry name" value="NADH DEHYDROGENASE"/>
    <property type="match status" value="1"/>
</dbReference>
<evidence type="ECO:0000256" key="8">
    <source>
        <dbReference type="SAM" id="Phobius"/>
    </source>
</evidence>
<reference evidence="10 11" key="1">
    <citation type="submission" date="2020-04" db="EMBL/GenBank/DDBJ databases">
        <authorList>
            <person name="Hitch T.C.A."/>
            <person name="Wylensek D."/>
            <person name="Clavel T."/>
        </authorList>
    </citation>
    <scope>NUCLEOTIDE SEQUENCE [LARGE SCALE GENOMIC DNA]</scope>
    <source>
        <strain evidence="10 11">BL-383-APC-2I</strain>
    </source>
</reference>
<proteinExistence type="inferred from homology"/>
<feature type="domain" description="NADH:quinone oxidoreductase/Mrp antiporter transmembrane" evidence="9">
    <location>
        <begin position="130"/>
        <end position="411"/>
    </location>
</feature>
<feature type="transmembrane region" description="Helical" evidence="8">
    <location>
        <begin position="76"/>
        <end position="98"/>
    </location>
</feature>
<evidence type="ECO:0000256" key="4">
    <source>
        <dbReference type="ARBA" id="ARBA00022692"/>
    </source>
</evidence>
<accession>A0A7X9SVS6</accession>
<evidence type="ECO:0000256" key="2">
    <source>
        <dbReference type="ARBA" id="ARBA00005346"/>
    </source>
</evidence>
<feature type="transmembrane region" description="Helical" evidence="8">
    <location>
        <begin position="408"/>
        <end position="430"/>
    </location>
</feature>
<feature type="transmembrane region" description="Helical" evidence="8">
    <location>
        <begin position="297"/>
        <end position="316"/>
    </location>
</feature>
<dbReference type="AlphaFoldDB" id="A0A7X9SVS6"/>
<gene>
    <name evidence="10" type="ORF">HF852_05130</name>
</gene>
<evidence type="ECO:0000259" key="9">
    <source>
        <dbReference type="Pfam" id="PF00361"/>
    </source>
</evidence>
<feature type="transmembrane region" description="Helical" evidence="8">
    <location>
        <begin position="269"/>
        <end position="290"/>
    </location>
</feature>
<comment type="similarity">
    <text evidence="2">Belongs to the CPA3 antiporters (TC 2.A.63) subunit D family.</text>
</comment>